<dbReference type="PANTHER" id="PTHR32154">
    <property type="entry name" value="PYRUVATE-FLAVODOXIN OXIDOREDUCTASE-RELATED"/>
    <property type="match status" value="1"/>
</dbReference>
<evidence type="ECO:0000259" key="2">
    <source>
        <dbReference type="Pfam" id="PF01855"/>
    </source>
</evidence>
<dbReference type="CDD" id="cd07034">
    <property type="entry name" value="TPP_PYR_PFOR_IOR-alpha_like"/>
    <property type="match status" value="1"/>
</dbReference>
<dbReference type="OrthoDB" id="9794954at2"/>
<evidence type="ECO:0000256" key="1">
    <source>
        <dbReference type="ARBA" id="ARBA00023002"/>
    </source>
</evidence>
<keyword evidence="4" id="KW-0670">Pyruvate</keyword>
<dbReference type="InterPro" id="IPR050722">
    <property type="entry name" value="Pyruvate:ferred/Flavod_OxRd"/>
</dbReference>
<comment type="caution">
    <text evidence="4">The sequence shown here is derived from an EMBL/GenBank/DDBJ whole genome shotgun (WGS) entry which is preliminary data.</text>
</comment>
<dbReference type="Gene3D" id="3.40.50.920">
    <property type="match status" value="1"/>
</dbReference>
<dbReference type="InterPro" id="IPR033412">
    <property type="entry name" value="PFOR_II"/>
</dbReference>
<sequence length="392" mass="43482">MGKRIAKEVSIAIADAVKLAKAEVIAAYPITPQTHIVEHLSELVANGELDAEYITVESEHSAMSAAIGAVATGARTFTSTAAQGLALMHEMLFIASAMRLPVVMVVANRALSAPISIWNDHSDIMANRDIGWIQVWAENGQEAVDLTIQAFRIAEDKNVMFPIIVNIDGFVLSHVIEPIILPDQEEVDAFLPAFKPKYKLDPRKPITMGPVGVPEIYFEAKKAQDEAFRNTPKVIKRVWKDWAKRFGREYNAVETYRMEDAEVALLIMGSLAETAMTAVDKMRDEGKKVGLVRIRLWRPFPVQEFRRAVSKVPVLAVIDRAMPPGAVNGPVATEVKAALYNAGRKPRVVNFIAGLGGRDVTVEDFEEMAERAAFYRKKRPKELYETIGVRES</sequence>
<dbReference type="SUPFAM" id="SSF52922">
    <property type="entry name" value="TK C-terminal domain-like"/>
    <property type="match status" value="1"/>
</dbReference>
<dbReference type="FunFam" id="3.40.50.970:FF:000012">
    <property type="entry name" value="Pyruvate:ferredoxin (Flavodoxin) oxidoreductase"/>
    <property type="match status" value="1"/>
</dbReference>
<dbReference type="PANTHER" id="PTHR32154:SF0">
    <property type="entry name" value="PYRUVATE-FLAVODOXIN OXIDOREDUCTASE-RELATED"/>
    <property type="match status" value="1"/>
</dbReference>
<dbReference type="Gene3D" id="3.40.50.970">
    <property type="match status" value="1"/>
</dbReference>
<dbReference type="InterPro" id="IPR002880">
    <property type="entry name" value="Pyrv_Fd/Flavodoxin_OxRdtase_N"/>
</dbReference>
<dbReference type="Proteomes" id="UP000076964">
    <property type="component" value="Unassembled WGS sequence"/>
</dbReference>
<protein>
    <submittedName>
        <fullName evidence="4">Pyruvate ferredoxin oxidoreductase</fullName>
    </submittedName>
</protein>
<evidence type="ECO:0000259" key="3">
    <source>
        <dbReference type="Pfam" id="PF17147"/>
    </source>
</evidence>
<dbReference type="FunFam" id="3.40.50.920:FF:000010">
    <property type="entry name" value="Pyruvate ferredoxin oxidoreductase, alpha subunit"/>
    <property type="match status" value="1"/>
</dbReference>
<proteinExistence type="predicted"/>
<dbReference type="AlphaFoldDB" id="A0A177E6M8"/>
<dbReference type="Pfam" id="PF01855">
    <property type="entry name" value="POR_N"/>
    <property type="match status" value="1"/>
</dbReference>
<dbReference type="InterPro" id="IPR029061">
    <property type="entry name" value="THDP-binding"/>
</dbReference>
<dbReference type="RefSeq" id="WP_068542950.1">
    <property type="nucleotide sequence ID" value="NZ_LSFI01000041.1"/>
</dbReference>
<dbReference type="EMBL" id="LSFI01000041">
    <property type="protein sequence ID" value="OAG27100.1"/>
    <property type="molecule type" value="Genomic_DNA"/>
</dbReference>
<evidence type="ECO:0000313" key="4">
    <source>
        <dbReference type="EMBL" id="OAG27100.1"/>
    </source>
</evidence>
<dbReference type="InterPro" id="IPR009014">
    <property type="entry name" value="Transketo_C/PFOR_II"/>
</dbReference>
<gene>
    <name evidence="4" type="primary">porA</name>
    <name evidence="4" type="ORF">TH606_08615</name>
</gene>
<feature type="domain" description="Pyruvate:ferredoxin oxidoreductase core" evidence="3">
    <location>
        <begin position="261"/>
        <end position="365"/>
    </location>
</feature>
<dbReference type="GO" id="GO:0006979">
    <property type="term" value="P:response to oxidative stress"/>
    <property type="evidence" value="ECO:0007669"/>
    <property type="project" value="TreeGrafter"/>
</dbReference>
<organism evidence="4 5">
    <name type="scientific">Thermodesulfatator autotrophicus</name>
    <dbReference type="NCBI Taxonomy" id="1795632"/>
    <lineage>
        <taxon>Bacteria</taxon>
        <taxon>Pseudomonadati</taxon>
        <taxon>Thermodesulfobacteriota</taxon>
        <taxon>Thermodesulfobacteria</taxon>
        <taxon>Thermodesulfobacteriales</taxon>
        <taxon>Thermodesulfatatoraceae</taxon>
        <taxon>Thermodesulfatator</taxon>
    </lineage>
</organism>
<keyword evidence="1" id="KW-0560">Oxidoreductase</keyword>
<dbReference type="Pfam" id="PF17147">
    <property type="entry name" value="PFOR_II"/>
    <property type="match status" value="1"/>
</dbReference>
<name>A0A177E6M8_9BACT</name>
<evidence type="ECO:0000313" key="5">
    <source>
        <dbReference type="Proteomes" id="UP000076964"/>
    </source>
</evidence>
<accession>A0A177E6M8</accession>
<reference evidence="4 5" key="1">
    <citation type="submission" date="2016-02" db="EMBL/GenBank/DDBJ databases">
        <title>Draft genome sequence of Thermodesulfatator sp. S606.</title>
        <authorList>
            <person name="Lai Q."/>
            <person name="Cao J."/>
            <person name="Dupont S."/>
            <person name="Shao Z."/>
            <person name="Jebbar M."/>
            <person name="Alain K."/>
        </authorList>
    </citation>
    <scope>NUCLEOTIDE SEQUENCE [LARGE SCALE GENOMIC DNA]</scope>
    <source>
        <strain evidence="4 5">S606</strain>
    </source>
</reference>
<dbReference type="SUPFAM" id="SSF52518">
    <property type="entry name" value="Thiamin diphosphate-binding fold (THDP-binding)"/>
    <property type="match status" value="1"/>
</dbReference>
<dbReference type="STRING" id="1795632.TH606_08615"/>
<feature type="domain" description="Pyruvate flavodoxin/ferredoxin oxidoreductase pyrimidine binding" evidence="2">
    <location>
        <begin position="16"/>
        <end position="238"/>
    </location>
</feature>
<keyword evidence="5" id="KW-1185">Reference proteome</keyword>
<dbReference type="GO" id="GO:0019752">
    <property type="term" value="P:carboxylic acid metabolic process"/>
    <property type="evidence" value="ECO:0007669"/>
    <property type="project" value="UniProtKB-ARBA"/>
</dbReference>
<dbReference type="GO" id="GO:0016903">
    <property type="term" value="F:oxidoreductase activity, acting on the aldehyde or oxo group of donors"/>
    <property type="evidence" value="ECO:0007669"/>
    <property type="project" value="UniProtKB-ARBA"/>
</dbReference>